<accession>A0A318YU21</accession>
<dbReference type="PROSITE" id="PS51257">
    <property type="entry name" value="PROKAR_LIPOPROTEIN"/>
    <property type="match status" value="1"/>
</dbReference>
<feature type="signal peptide" evidence="1">
    <location>
        <begin position="1"/>
        <end position="19"/>
    </location>
</feature>
<dbReference type="RefSeq" id="XP_025482985.1">
    <property type="nucleotide sequence ID" value="XM_025618606.1"/>
</dbReference>
<keyword evidence="3" id="KW-1185">Reference proteome</keyword>
<keyword evidence="1" id="KW-0732">Signal</keyword>
<evidence type="ECO:0000313" key="2">
    <source>
        <dbReference type="EMBL" id="PYH37507.1"/>
    </source>
</evidence>
<protein>
    <submittedName>
        <fullName evidence="2">Uncharacterized protein</fullName>
    </submittedName>
</protein>
<dbReference type="GeneID" id="37121062"/>
<dbReference type="OrthoDB" id="4186099at2759"/>
<proteinExistence type="predicted"/>
<dbReference type="Proteomes" id="UP000247647">
    <property type="component" value="Unassembled WGS sequence"/>
</dbReference>
<evidence type="ECO:0000256" key="1">
    <source>
        <dbReference type="SAM" id="SignalP"/>
    </source>
</evidence>
<organism evidence="2 3">
    <name type="scientific">Aspergillus neoniger (strain CBS 115656)</name>
    <dbReference type="NCBI Taxonomy" id="1448310"/>
    <lineage>
        <taxon>Eukaryota</taxon>
        <taxon>Fungi</taxon>
        <taxon>Dikarya</taxon>
        <taxon>Ascomycota</taxon>
        <taxon>Pezizomycotina</taxon>
        <taxon>Eurotiomycetes</taxon>
        <taxon>Eurotiomycetidae</taxon>
        <taxon>Eurotiales</taxon>
        <taxon>Aspergillaceae</taxon>
        <taxon>Aspergillus</taxon>
        <taxon>Aspergillus subgen. Circumdati</taxon>
    </lineage>
</organism>
<dbReference type="EMBL" id="KZ821450">
    <property type="protein sequence ID" value="PYH37507.1"/>
    <property type="molecule type" value="Genomic_DNA"/>
</dbReference>
<dbReference type="AlphaFoldDB" id="A0A318YU21"/>
<evidence type="ECO:0000313" key="3">
    <source>
        <dbReference type="Proteomes" id="UP000247647"/>
    </source>
</evidence>
<sequence>MKPSILFMLPVAPAVLGMACSTRTRYYCGHTLLTMGDWLPDIETALANAGVEQTEHAIEDSIFTCVDDYAIIYSSACTYSCIETGAGSPDYCAPGSDVNSSS</sequence>
<gene>
    <name evidence="2" type="ORF">BO87DRAFT_207900</name>
</gene>
<name>A0A318YU21_ASPNB</name>
<reference evidence="2" key="1">
    <citation type="submission" date="2016-12" db="EMBL/GenBank/DDBJ databases">
        <title>The genomes of Aspergillus section Nigri reveals drivers in fungal speciation.</title>
        <authorList>
            <consortium name="DOE Joint Genome Institute"/>
            <person name="Vesth T.C."/>
            <person name="Nybo J."/>
            <person name="Theobald S."/>
            <person name="Brandl J."/>
            <person name="Frisvad J.C."/>
            <person name="Nielsen K.F."/>
            <person name="Lyhne E.K."/>
            <person name="Kogle M.E."/>
            <person name="Kuo A."/>
            <person name="Riley R."/>
            <person name="Clum A."/>
            <person name="Nolan M."/>
            <person name="Lipzen A."/>
            <person name="Salamov A."/>
            <person name="Henrissat B."/>
            <person name="Wiebenga A."/>
            <person name="De Vries R.P."/>
            <person name="Grigoriev I.V."/>
            <person name="Mortensen U.H."/>
            <person name="Andersen M.R."/>
            <person name="Baker S.E."/>
        </authorList>
    </citation>
    <scope>NUCLEOTIDE SEQUENCE [LARGE SCALE GENOMIC DNA]</scope>
    <source>
        <strain evidence="2">CBS 115656</strain>
    </source>
</reference>
<feature type="chain" id="PRO_5016278983" evidence="1">
    <location>
        <begin position="20"/>
        <end position="102"/>
    </location>
</feature>